<reference evidence="2 3" key="1">
    <citation type="submission" date="2022-03" db="EMBL/GenBank/DDBJ databases">
        <title>Pseudonocardia alaer sp. nov., a novel actinomycete isolated from reed forest soil.</title>
        <authorList>
            <person name="Wang L."/>
        </authorList>
    </citation>
    <scope>NUCLEOTIDE SEQUENCE [LARGE SCALE GENOMIC DNA]</scope>
    <source>
        <strain evidence="2 3">Y-16303</strain>
    </source>
</reference>
<dbReference type="SUPFAM" id="SSF50494">
    <property type="entry name" value="Trypsin-like serine proteases"/>
    <property type="match status" value="1"/>
</dbReference>
<keyword evidence="3" id="KW-1185">Reference proteome</keyword>
<protein>
    <submittedName>
        <fullName evidence="2">Serine protease</fullName>
    </submittedName>
</protein>
<evidence type="ECO:0000313" key="3">
    <source>
        <dbReference type="Proteomes" id="UP001299970"/>
    </source>
</evidence>
<keyword evidence="2" id="KW-0378">Hydrolase</keyword>
<dbReference type="InterPro" id="IPR009003">
    <property type="entry name" value="Peptidase_S1_PA"/>
</dbReference>
<feature type="signal peptide" evidence="1">
    <location>
        <begin position="1"/>
        <end position="29"/>
    </location>
</feature>
<name>A0ABS9TE65_9PSEU</name>
<dbReference type="Proteomes" id="UP001299970">
    <property type="component" value="Unassembled WGS sequence"/>
</dbReference>
<evidence type="ECO:0000313" key="2">
    <source>
        <dbReference type="EMBL" id="MCH6166835.1"/>
    </source>
</evidence>
<keyword evidence="2" id="KW-0645">Protease</keyword>
<evidence type="ECO:0000256" key="1">
    <source>
        <dbReference type="SAM" id="SignalP"/>
    </source>
</evidence>
<dbReference type="GO" id="GO:0006508">
    <property type="term" value="P:proteolysis"/>
    <property type="evidence" value="ECO:0007669"/>
    <property type="project" value="UniProtKB-KW"/>
</dbReference>
<comment type="caution">
    <text evidence="2">The sequence shown here is derived from an EMBL/GenBank/DDBJ whole genome shotgun (WGS) entry which is preliminary data.</text>
</comment>
<dbReference type="RefSeq" id="WP_241036867.1">
    <property type="nucleotide sequence ID" value="NZ_BAAAJF010000036.1"/>
</dbReference>
<gene>
    <name evidence="2" type="ORF">MMF94_14190</name>
</gene>
<organism evidence="2 3">
    <name type="scientific">Pseudonocardia alaniniphila</name>
    <dbReference type="NCBI Taxonomy" id="75291"/>
    <lineage>
        <taxon>Bacteria</taxon>
        <taxon>Bacillati</taxon>
        <taxon>Actinomycetota</taxon>
        <taxon>Actinomycetes</taxon>
        <taxon>Pseudonocardiales</taxon>
        <taxon>Pseudonocardiaceae</taxon>
        <taxon>Pseudonocardia</taxon>
    </lineage>
</organism>
<accession>A0ABS9TE65</accession>
<dbReference type="EMBL" id="JAKXMK010000011">
    <property type="protein sequence ID" value="MCH6166835.1"/>
    <property type="molecule type" value="Genomic_DNA"/>
</dbReference>
<proteinExistence type="predicted"/>
<keyword evidence="1" id="KW-0732">Signal</keyword>
<feature type="chain" id="PRO_5045915739" evidence="1">
    <location>
        <begin position="30"/>
        <end position="297"/>
    </location>
</feature>
<dbReference type="GO" id="GO:0008233">
    <property type="term" value="F:peptidase activity"/>
    <property type="evidence" value="ECO:0007669"/>
    <property type="project" value="UniProtKB-KW"/>
</dbReference>
<sequence>MTVRFRGVAVGVALGAMALGAFVAPAASAAPEPAEWAPADTALIHPGVVTDTIGGGACTSNFVFTTGDRTFLGQAAHCAGTGEATETNGCDSGSLPLGTPVTIEAADGSDRSGTLAYSSWVTMQENGETDPDICAYNDFALVEIAPEDVTDVNPSIPFFGGPTGMDTDGLNTGEQVFSYGNSPLRGGITALSPKAGIAAAEAGGGRSHQVYTLTPGVPGDSGSAFVDEQGDAVGILSTLNLAPLPVSNGVSDLAGALGYANANGGLGDVQLVLGTEQFSPARVPARELATPAGPPVG</sequence>